<keyword evidence="3" id="KW-1185">Reference proteome</keyword>
<accession>A0AAN7FQQ7</accession>
<sequence length="94" mass="10525">MNAFVHHPLVILLKSLEAFSYMMTCEITISVGAPGALFVLLGAKVSKLFTNWTIYANKVLSPKYLVCSTCNSRARYSEKFTPWFSTSCGQFSPY</sequence>
<dbReference type="AlphaFoldDB" id="A0AAN7FQQ7"/>
<organism evidence="2 3">
    <name type="scientific">Quercus rubra</name>
    <name type="common">Northern red oak</name>
    <name type="synonym">Quercus borealis</name>
    <dbReference type="NCBI Taxonomy" id="3512"/>
    <lineage>
        <taxon>Eukaryota</taxon>
        <taxon>Viridiplantae</taxon>
        <taxon>Streptophyta</taxon>
        <taxon>Embryophyta</taxon>
        <taxon>Tracheophyta</taxon>
        <taxon>Spermatophyta</taxon>
        <taxon>Magnoliopsida</taxon>
        <taxon>eudicotyledons</taxon>
        <taxon>Gunneridae</taxon>
        <taxon>Pentapetalae</taxon>
        <taxon>rosids</taxon>
        <taxon>fabids</taxon>
        <taxon>Fagales</taxon>
        <taxon>Fagaceae</taxon>
        <taxon>Quercus</taxon>
    </lineage>
</organism>
<comment type="caution">
    <text evidence="2">The sequence shown here is derived from an EMBL/GenBank/DDBJ whole genome shotgun (WGS) entry which is preliminary data.</text>
</comment>
<protein>
    <submittedName>
        <fullName evidence="2">Uncharacterized protein</fullName>
    </submittedName>
</protein>
<keyword evidence="1" id="KW-0472">Membrane</keyword>
<keyword evidence="1" id="KW-0812">Transmembrane</keyword>
<name>A0AAN7FQQ7_QUERU</name>
<dbReference type="Proteomes" id="UP001324115">
    <property type="component" value="Unassembled WGS sequence"/>
</dbReference>
<evidence type="ECO:0000313" key="2">
    <source>
        <dbReference type="EMBL" id="KAK4595011.1"/>
    </source>
</evidence>
<reference evidence="2 3" key="1">
    <citation type="journal article" date="2023" name="G3 (Bethesda)">
        <title>A haplotype-resolved chromosome-scale genome for Quercus rubra L. provides insights into the genetics of adaptive traits for red oak species.</title>
        <authorList>
            <person name="Kapoor B."/>
            <person name="Jenkins J."/>
            <person name="Schmutz J."/>
            <person name="Zhebentyayeva T."/>
            <person name="Kuelheim C."/>
            <person name="Coggeshall M."/>
            <person name="Heim C."/>
            <person name="Lasky J.R."/>
            <person name="Leites L."/>
            <person name="Islam-Faridi N."/>
            <person name="Romero-Severson J."/>
            <person name="DeLeo V.L."/>
            <person name="Lucas S.M."/>
            <person name="Lazic D."/>
            <person name="Gailing O."/>
            <person name="Carlson J."/>
            <person name="Staton M."/>
        </authorList>
    </citation>
    <scope>NUCLEOTIDE SEQUENCE [LARGE SCALE GENOMIC DNA]</scope>
    <source>
        <strain evidence="2">Pseudo-F2</strain>
    </source>
</reference>
<dbReference type="EMBL" id="JAXUIC010000004">
    <property type="protein sequence ID" value="KAK4595011.1"/>
    <property type="molecule type" value="Genomic_DNA"/>
</dbReference>
<evidence type="ECO:0000313" key="3">
    <source>
        <dbReference type="Proteomes" id="UP001324115"/>
    </source>
</evidence>
<feature type="transmembrane region" description="Helical" evidence="1">
    <location>
        <begin position="20"/>
        <end position="41"/>
    </location>
</feature>
<keyword evidence="1" id="KW-1133">Transmembrane helix</keyword>
<evidence type="ECO:0000256" key="1">
    <source>
        <dbReference type="SAM" id="Phobius"/>
    </source>
</evidence>
<proteinExistence type="predicted"/>
<gene>
    <name evidence="2" type="ORF">RGQ29_018663</name>
</gene>